<feature type="compositionally biased region" description="Basic and acidic residues" evidence="1">
    <location>
        <begin position="102"/>
        <end position="194"/>
    </location>
</feature>
<gene>
    <name evidence="2" type="ORF">CCHLO57077_00018457</name>
</gene>
<dbReference type="EMBL" id="CABFNP030000587">
    <property type="protein sequence ID" value="CAI6049469.1"/>
    <property type="molecule type" value="Genomic_DNA"/>
</dbReference>
<keyword evidence="3" id="KW-1185">Reference proteome</keyword>
<evidence type="ECO:0000313" key="3">
    <source>
        <dbReference type="Proteomes" id="UP001160390"/>
    </source>
</evidence>
<comment type="caution">
    <text evidence="2">The sequence shown here is derived from an EMBL/GenBank/DDBJ whole genome shotgun (WGS) entry which is preliminary data.</text>
</comment>
<accession>A0AA35PX25</accession>
<proteinExistence type="predicted"/>
<protein>
    <submittedName>
        <fullName evidence="2">Uncharacterized protein</fullName>
    </submittedName>
</protein>
<evidence type="ECO:0000256" key="1">
    <source>
        <dbReference type="SAM" id="MobiDB-lite"/>
    </source>
</evidence>
<feature type="region of interest" description="Disordered" evidence="1">
    <location>
        <begin position="1"/>
        <end position="201"/>
    </location>
</feature>
<reference evidence="2" key="1">
    <citation type="submission" date="2023-01" db="EMBL/GenBank/DDBJ databases">
        <authorList>
            <person name="Piombo E."/>
        </authorList>
    </citation>
    <scope>NUCLEOTIDE SEQUENCE</scope>
</reference>
<name>A0AA35PX25_9HYPO</name>
<organism evidence="2 3">
    <name type="scientific">Clonostachys chloroleuca</name>
    <dbReference type="NCBI Taxonomy" id="1926264"/>
    <lineage>
        <taxon>Eukaryota</taxon>
        <taxon>Fungi</taxon>
        <taxon>Dikarya</taxon>
        <taxon>Ascomycota</taxon>
        <taxon>Pezizomycotina</taxon>
        <taxon>Sordariomycetes</taxon>
        <taxon>Hypocreomycetidae</taxon>
        <taxon>Hypocreales</taxon>
        <taxon>Bionectriaceae</taxon>
        <taxon>Clonostachys</taxon>
    </lineage>
</organism>
<dbReference type="AlphaFoldDB" id="A0AA35PX25"/>
<evidence type="ECO:0000313" key="2">
    <source>
        <dbReference type="EMBL" id="CAI6049469.1"/>
    </source>
</evidence>
<dbReference type="Proteomes" id="UP001160390">
    <property type="component" value="Unassembled WGS sequence"/>
</dbReference>
<sequence>MPPVPEGEDEAESDGLDAEDMEMQDIADQQVRPRSRFAEQHGLVGSDEQESSPRTHNSDDTSPGVHDRRRWRILRQSFDLDNLLRIERPPGGEGQASRQARQVREQEQEQEQEREQVREQVREFRERDQQTRQVREQEQEHQKEREARQARQVREQEQEQEHQKEREARQVKVQEQEQEDRLVQQQTRAREQRITRRRCTI</sequence>
<feature type="compositionally biased region" description="Acidic residues" evidence="1">
    <location>
        <begin position="1"/>
        <end position="25"/>
    </location>
</feature>